<reference evidence="2 3" key="1">
    <citation type="submission" date="2020-04" db="EMBL/GenBank/DDBJ databases">
        <title>Vibrio sp. SM6, a novel species isolated from seawater.</title>
        <authorList>
            <person name="Wang X."/>
        </authorList>
    </citation>
    <scope>NUCLEOTIDE SEQUENCE [LARGE SCALE GENOMIC DNA]</scope>
    <source>
        <strain evidence="2 3">SM6</strain>
    </source>
</reference>
<sequence>MELQHLDLRGERCPMALLRAKRFAAEFSSPQPWTLSVSDAASMQDIQRYFLHCGWQIQCQTQATDYLLMLYPSDFKMPDSEPAHWAKSKANNAAK</sequence>
<organism evidence="2 3">
    <name type="scientific">Vibrio agarilyticus</name>
    <dbReference type="NCBI Taxonomy" id="2726741"/>
    <lineage>
        <taxon>Bacteria</taxon>
        <taxon>Pseudomonadati</taxon>
        <taxon>Pseudomonadota</taxon>
        <taxon>Gammaproteobacteria</taxon>
        <taxon>Vibrionales</taxon>
        <taxon>Vibrionaceae</taxon>
        <taxon>Vibrio</taxon>
    </lineage>
</organism>
<evidence type="ECO:0000259" key="1">
    <source>
        <dbReference type="Pfam" id="PF01206"/>
    </source>
</evidence>
<dbReference type="Gene3D" id="3.30.110.40">
    <property type="entry name" value="TusA-like domain"/>
    <property type="match status" value="1"/>
</dbReference>
<gene>
    <name evidence="2" type="ORF">HGP28_09850</name>
</gene>
<protein>
    <submittedName>
        <fullName evidence="2">Sulfurtransferase TusA family protein</fullName>
    </submittedName>
</protein>
<keyword evidence="2" id="KW-0808">Transferase</keyword>
<dbReference type="InterPro" id="IPR001455">
    <property type="entry name" value="TusA-like"/>
</dbReference>
<dbReference type="EMBL" id="JABAIK010000008">
    <property type="protein sequence ID" value="NLS13193.1"/>
    <property type="molecule type" value="Genomic_DNA"/>
</dbReference>
<comment type="caution">
    <text evidence="2">The sequence shown here is derived from an EMBL/GenBank/DDBJ whole genome shotgun (WGS) entry which is preliminary data.</text>
</comment>
<dbReference type="InterPro" id="IPR036868">
    <property type="entry name" value="TusA-like_sf"/>
</dbReference>
<keyword evidence="3" id="KW-1185">Reference proteome</keyword>
<dbReference type="SUPFAM" id="SSF64307">
    <property type="entry name" value="SirA-like"/>
    <property type="match status" value="1"/>
</dbReference>
<accession>A0A7X8YGN8</accession>
<dbReference type="CDD" id="cd00291">
    <property type="entry name" value="SirA_YedF_YeeD"/>
    <property type="match status" value="1"/>
</dbReference>
<dbReference type="Pfam" id="PF01206">
    <property type="entry name" value="TusA"/>
    <property type="match status" value="1"/>
</dbReference>
<dbReference type="RefSeq" id="WP_168836286.1">
    <property type="nucleotide sequence ID" value="NZ_JABAIK010000008.1"/>
</dbReference>
<proteinExistence type="predicted"/>
<evidence type="ECO:0000313" key="2">
    <source>
        <dbReference type="EMBL" id="NLS13193.1"/>
    </source>
</evidence>
<name>A0A7X8YGN8_9VIBR</name>
<feature type="domain" description="UPF0033" evidence="1">
    <location>
        <begin position="6"/>
        <end position="62"/>
    </location>
</feature>
<dbReference type="GO" id="GO:0016740">
    <property type="term" value="F:transferase activity"/>
    <property type="evidence" value="ECO:0007669"/>
    <property type="project" value="UniProtKB-KW"/>
</dbReference>
<dbReference type="AlphaFoldDB" id="A0A7X8YGN8"/>
<evidence type="ECO:0000313" key="3">
    <source>
        <dbReference type="Proteomes" id="UP000535589"/>
    </source>
</evidence>
<dbReference type="Proteomes" id="UP000535589">
    <property type="component" value="Unassembled WGS sequence"/>
</dbReference>